<sequence>MIVFEMCKLVLGVKCTCVHFIASENFVIFTKTFIVYEIFLICVTGKVCKCSELATHYICFRKYCRFHENVDRLRNVKLL</sequence>
<dbReference type="AlphaFoldDB" id="S4PIL6"/>
<protein>
    <submittedName>
        <fullName evidence="1">Uncharacterized protein</fullName>
    </submittedName>
</protein>
<name>S4PIL6_9NEOP</name>
<organism evidence="1">
    <name type="scientific">Pararge aegeria</name>
    <name type="common">speckled wood butterfly</name>
    <dbReference type="NCBI Taxonomy" id="116150"/>
    <lineage>
        <taxon>Eukaryota</taxon>
        <taxon>Metazoa</taxon>
        <taxon>Ecdysozoa</taxon>
        <taxon>Arthropoda</taxon>
        <taxon>Hexapoda</taxon>
        <taxon>Insecta</taxon>
        <taxon>Pterygota</taxon>
        <taxon>Neoptera</taxon>
        <taxon>Endopterygota</taxon>
        <taxon>Lepidoptera</taxon>
        <taxon>Glossata</taxon>
        <taxon>Ditrysia</taxon>
        <taxon>Papilionoidea</taxon>
        <taxon>Nymphalidae</taxon>
        <taxon>Satyrinae</taxon>
        <taxon>Satyrini</taxon>
        <taxon>Parargina</taxon>
        <taxon>Pararge</taxon>
    </lineage>
</organism>
<dbReference type="EMBL" id="GAIX01001806">
    <property type="protein sequence ID" value="JAA90754.1"/>
    <property type="molecule type" value="Transcribed_RNA"/>
</dbReference>
<proteinExistence type="predicted"/>
<reference evidence="1" key="1">
    <citation type="journal article" date="2013" name="BMC Genomics">
        <title>Unscrambling butterfly oogenesis.</title>
        <authorList>
            <person name="Carter J.M."/>
            <person name="Baker S.C."/>
            <person name="Pink R."/>
            <person name="Carter D.R."/>
            <person name="Collins A."/>
            <person name="Tomlin J."/>
            <person name="Gibbs M."/>
            <person name="Breuker C.J."/>
        </authorList>
    </citation>
    <scope>NUCLEOTIDE SEQUENCE</scope>
    <source>
        <tissue evidence="1">Ovary</tissue>
    </source>
</reference>
<accession>S4PIL6</accession>
<evidence type="ECO:0000313" key="1">
    <source>
        <dbReference type="EMBL" id="JAA90754.1"/>
    </source>
</evidence>
<reference evidence="1" key="2">
    <citation type="submission" date="2013-05" db="EMBL/GenBank/DDBJ databases">
        <authorList>
            <person name="Carter J.-M."/>
            <person name="Baker S.C."/>
            <person name="Pink R."/>
            <person name="Carter D.R.F."/>
            <person name="Collins A."/>
            <person name="Tomlin J."/>
            <person name="Gibbs M."/>
            <person name="Breuker C.J."/>
        </authorList>
    </citation>
    <scope>NUCLEOTIDE SEQUENCE</scope>
    <source>
        <tissue evidence="1">Ovary</tissue>
    </source>
</reference>